<protein>
    <submittedName>
        <fullName evidence="1">Uncharacterized protein</fullName>
    </submittedName>
</protein>
<evidence type="ECO:0000313" key="2">
    <source>
        <dbReference type="Proteomes" id="UP001163603"/>
    </source>
</evidence>
<name>A0ACC0XBG3_9ROSI</name>
<accession>A0ACC0XBG3</accession>
<proteinExistence type="predicted"/>
<keyword evidence="2" id="KW-1185">Reference proteome</keyword>
<dbReference type="Proteomes" id="UP001163603">
    <property type="component" value="Chromosome 13"/>
</dbReference>
<comment type="caution">
    <text evidence="1">The sequence shown here is derived from an EMBL/GenBank/DDBJ whole genome shotgun (WGS) entry which is preliminary data.</text>
</comment>
<reference evidence="2" key="1">
    <citation type="journal article" date="2023" name="G3 (Bethesda)">
        <title>Genome assembly and association tests identify interacting loci associated with vigor, precocity, and sex in interspecific pistachio rootstocks.</title>
        <authorList>
            <person name="Palmer W."/>
            <person name="Jacygrad E."/>
            <person name="Sagayaradj S."/>
            <person name="Cavanaugh K."/>
            <person name="Han R."/>
            <person name="Bertier L."/>
            <person name="Beede B."/>
            <person name="Kafkas S."/>
            <person name="Golino D."/>
            <person name="Preece J."/>
            <person name="Michelmore R."/>
        </authorList>
    </citation>
    <scope>NUCLEOTIDE SEQUENCE [LARGE SCALE GENOMIC DNA]</scope>
</reference>
<gene>
    <name evidence="1" type="ORF">Pint_20588</name>
</gene>
<dbReference type="EMBL" id="CM047748">
    <property type="protein sequence ID" value="KAJ0014619.1"/>
    <property type="molecule type" value="Genomic_DNA"/>
</dbReference>
<organism evidence="1 2">
    <name type="scientific">Pistacia integerrima</name>
    <dbReference type="NCBI Taxonomy" id="434235"/>
    <lineage>
        <taxon>Eukaryota</taxon>
        <taxon>Viridiplantae</taxon>
        <taxon>Streptophyta</taxon>
        <taxon>Embryophyta</taxon>
        <taxon>Tracheophyta</taxon>
        <taxon>Spermatophyta</taxon>
        <taxon>Magnoliopsida</taxon>
        <taxon>eudicotyledons</taxon>
        <taxon>Gunneridae</taxon>
        <taxon>Pentapetalae</taxon>
        <taxon>rosids</taxon>
        <taxon>malvids</taxon>
        <taxon>Sapindales</taxon>
        <taxon>Anacardiaceae</taxon>
        <taxon>Pistacia</taxon>
    </lineage>
</organism>
<evidence type="ECO:0000313" key="1">
    <source>
        <dbReference type="EMBL" id="KAJ0014619.1"/>
    </source>
</evidence>
<sequence length="61" mass="6832">MSWAGSGDERCRAEIGYAIAAKYWGQGIATRVVKIAVGEAFRDFPEVQRLQAYVVVENRLQ</sequence>